<sequence length="143" mass="16796">MRRMLHHCNTAIRRTPRGEIVYAPHIALELELQLDEWYGYFPEPVRFQHLDADTSDSAFGYLSVEPLGNFLRAQYYCCKLSIYWPAVYQSIQDNTATPEVLKDCQGFFDAYIQVMPNIRICIRNCIVNRWTLYAIIFIISMAF</sequence>
<dbReference type="OrthoDB" id="4685598at2759"/>
<proteinExistence type="predicted"/>
<dbReference type="PANTHER" id="PTHR47785:SF3">
    <property type="entry name" value="ZN(2)-C6 FUNGAL-TYPE DOMAIN-CONTAINING PROTEIN"/>
    <property type="match status" value="1"/>
</dbReference>
<dbReference type="Proteomes" id="UP001055219">
    <property type="component" value="Unassembled WGS sequence"/>
</dbReference>
<dbReference type="RefSeq" id="XP_051365416.1">
    <property type="nucleotide sequence ID" value="XM_051503054.1"/>
</dbReference>
<dbReference type="InterPro" id="IPR053181">
    <property type="entry name" value="EcdB-like_regulator"/>
</dbReference>
<dbReference type="GeneID" id="75833083"/>
<dbReference type="PANTHER" id="PTHR47785">
    <property type="entry name" value="ZN(II)2CYS6 TRANSCRIPTION FACTOR (EUROFUNG)-RELATED-RELATED"/>
    <property type="match status" value="1"/>
</dbReference>
<name>A0A9P9Y7S5_9HYPO</name>
<evidence type="ECO:0000313" key="1">
    <source>
        <dbReference type="EMBL" id="KAI6784560.1"/>
    </source>
</evidence>
<evidence type="ECO:0000313" key="2">
    <source>
        <dbReference type="Proteomes" id="UP001055219"/>
    </source>
</evidence>
<protein>
    <submittedName>
        <fullName evidence="1">C6 transcription factor</fullName>
    </submittedName>
</protein>
<accession>A0A9P9Y7S5</accession>
<gene>
    <name evidence="1" type="ORF">J7T54_006605</name>
</gene>
<reference evidence="1" key="1">
    <citation type="journal article" date="2021" name="J Fungi (Basel)">
        <title>Genomic and Metabolomic Analyses of the Marine Fungus Emericellopsis cladophorae: Insights into Saltwater Adaptability Mechanisms and Its Biosynthetic Potential.</title>
        <authorList>
            <person name="Goncalves M.F.M."/>
            <person name="Hilario S."/>
            <person name="Van de Peer Y."/>
            <person name="Esteves A.C."/>
            <person name="Alves A."/>
        </authorList>
    </citation>
    <scope>NUCLEOTIDE SEQUENCE</scope>
    <source>
        <strain evidence="1">MUM 19.33</strain>
    </source>
</reference>
<dbReference type="AlphaFoldDB" id="A0A9P9Y7S5"/>
<reference evidence="1" key="2">
    <citation type="submission" date="2022-07" db="EMBL/GenBank/DDBJ databases">
        <authorList>
            <person name="Goncalves M.F.M."/>
            <person name="Hilario S."/>
            <person name="Van De Peer Y."/>
            <person name="Esteves A.C."/>
            <person name="Alves A."/>
        </authorList>
    </citation>
    <scope>NUCLEOTIDE SEQUENCE</scope>
    <source>
        <strain evidence="1">MUM 19.33</strain>
    </source>
</reference>
<organism evidence="1 2">
    <name type="scientific">Emericellopsis cladophorae</name>
    <dbReference type="NCBI Taxonomy" id="2686198"/>
    <lineage>
        <taxon>Eukaryota</taxon>
        <taxon>Fungi</taxon>
        <taxon>Dikarya</taxon>
        <taxon>Ascomycota</taxon>
        <taxon>Pezizomycotina</taxon>
        <taxon>Sordariomycetes</taxon>
        <taxon>Hypocreomycetidae</taxon>
        <taxon>Hypocreales</taxon>
        <taxon>Bionectriaceae</taxon>
        <taxon>Emericellopsis</taxon>
    </lineage>
</organism>
<keyword evidence="2" id="KW-1185">Reference proteome</keyword>
<dbReference type="EMBL" id="JAGIXG020000004">
    <property type="protein sequence ID" value="KAI6784560.1"/>
    <property type="molecule type" value="Genomic_DNA"/>
</dbReference>
<comment type="caution">
    <text evidence="1">The sequence shown here is derived from an EMBL/GenBank/DDBJ whole genome shotgun (WGS) entry which is preliminary data.</text>
</comment>